<dbReference type="RefSeq" id="XP_009844112.1">
    <property type="nucleotide sequence ID" value="XM_009845810.1"/>
</dbReference>
<dbReference type="AlphaFoldDB" id="W4FFP2"/>
<sequence>MASDGGDESTGEPHSVFQTRRLLQVIELPLENSDETNVILAFASRCAAKKQFQAFYCADKTLLLRSLEEDLHPRYWRLPWAMALERLQPTSKLPTTIDGSSTTPLQQQHHVVGLEFAPEGDWLAVIVSSGLRTFLLLVPVASLVTRERKVSLQMHLRDGTPEDLMSVAPSAMSTKMLSFLRPHGQNGAKYNSAVTGDSEDMSVLEFAQGMSSPTCVTWWRSFNGRNYVLLGSSSDLISIVHVETNVECCRCELSGKIVRMELVRTATTTTLLVETTKQHPDGATSWFFQVLLEMRKDHAMITTFPDHFLQDTASFRPVRIKHFGAAASVHVVHRATDDDDKEEDLLAVCDGRSVRLYSNDFTWSLLRTLTLPPSVLEADGNPPPPQVGKIALCSSQLFLVQVARKTHNVALWVSIQRRPRPTSPSSAVLSGDDDDDRGQDDVETQVVHTLKLREDEWVRHAQLGHASSKDQPSTIAYFVHTDHQVYECRPKWTSSTLFHALYTRTMHVQHAVFIGYALGLDMAALCESVADAICADHTNKKMSRNSCEWVMRLYAKSGHVMPSTTLQNLLQNGGVNAIEYAKEALALPSPSYKHDRQFVAHAVITSALKLHHRATCPATKDWAWFLWFLQSNADFDTVFAIARCVDFECVDAALLIGHARHHVDAALHALQHVGMTLSEAQVDTLLSQHHASNLTAPEARVLFRSLPLSVQLKVLLKHPSAIWAQRDWLVRVLPDATDAECVALASTLDPRTLDSVQFQSSDGGLLPYNNGVPASLSDVASSEAIPVTLEERVELFLTLLLRLNCTSLDTPPSKVPTAFSQQDLVQLLGGWSKQYRPPVMVFRCAEYGNWAAAAACYEAQGEWVDAIECKLHLHDIEPSSSLSNPQAHHVMKTHEELVGLLESLVFSSVMAPPMRVSVLARLLVHWHAMRYDIEVLERHISQQSDITPVAMLLFTSPDSFDIRDRGWVSQCQTTLPFSGRFYFDICHRHIRLSSAKSVQETTPPAADPPPPPPHEPPFHIPSPTVDPSILDTVLENIHRQHTDLRHVAISRQTPAALGSTDPIETHAVVFSCGHAFPARVFQDDVVPLFEKKMATDFPSVPRTAATLVAEYQRSKTMEAPCPVCAFSRVQRVLASHATLHPQKVTREPPRPRIMTSDQWVWK</sequence>
<reference evidence="2" key="1">
    <citation type="submission" date="2013-12" db="EMBL/GenBank/DDBJ databases">
        <title>The Genome Sequence of Aphanomyces astaci APO3.</title>
        <authorList>
            <consortium name="The Broad Institute Genomics Platform"/>
            <person name="Russ C."/>
            <person name="Tyler B."/>
            <person name="van West P."/>
            <person name="Dieguez-Uribeondo J."/>
            <person name="Young S.K."/>
            <person name="Zeng Q."/>
            <person name="Gargeya S."/>
            <person name="Fitzgerald M."/>
            <person name="Abouelleil A."/>
            <person name="Alvarado L."/>
            <person name="Chapman S.B."/>
            <person name="Gainer-Dewar J."/>
            <person name="Goldberg J."/>
            <person name="Griggs A."/>
            <person name="Gujja S."/>
            <person name="Hansen M."/>
            <person name="Howarth C."/>
            <person name="Imamovic A."/>
            <person name="Ireland A."/>
            <person name="Larimer J."/>
            <person name="McCowan C."/>
            <person name="Murphy C."/>
            <person name="Pearson M."/>
            <person name="Poon T.W."/>
            <person name="Priest M."/>
            <person name="Roberts A."/>
            <person name="Saif S."/>
            <person name="Shea T."/>
            <person name="Sykes S."/>
            <person name="Wortman J."/>
            <person name="Nusbaum C."/>
            <person name="Birren B."/>
        </authorList>
    </citation>
    <scope>NUCLEOTIDE SEQUENCE [LARGE SCALE GENOMIC DNA]</scope>
    <source>
        <strain evidence="2">APO3</strain>
    </source>
</reference>
<feature type="compositionally biased region" description="Acidic residues" evidence="1">
    <location>
        <begin position="431"/>
        <end position="440"/>
    </location>
</feature>
<feature type="compositionally biased region" description="Pro residues" evidence="1">
    <location>
        <begin position="1005"/>
        <end position="1020"/>
    </location>
</feature>
<feature type="region of interest" description="Disordered" evidence="1">
    <location>
        <begin position="419"/>
        <end position="440"/>
    </location>
</feature>
<organism evidence="2">
    <name type="scientific">Aphanomyces astaci</name>
    <name type="common">Crayfish plague agent</name>
    <dbReference type="NCBI Taxonomy" id="112090"/>
    <lineage>
        <taxon>Eukaryota</taxon>
        <taxon>Sar</taxon>
        <taxon>Stramenopiles</taxon>
        <taxon>Oomycota</taxon>
        <taxon>Saprolegniomycetes</taxon>
        <taxon>Saprolegniales</taxon>
        <taxon>Verrucalvaceae</taxon>
        <taxon>Aphanomyces</taxon>
    </lineage>
</organism>
<name>W4FFP2_APHAT</name>
<protein>
    <submittedName>
        <fullName evidence="2">Uncharacterized protein</fullName>
    </submittedName>
</protein>
<evidence type="ECO:0000256" key="1">
    <source>
        <dbReference type="SAM" id="MobiDB-lite"/>
    </source>
</evidence>
<proteinExistence type="predicted"/>
<dbReference type="GeneID" id="20819134"/>
<dbReference type="VEuPathDB" id="FungiDB:H257_17138"/>
<feature type="region of interest" description="Disordered" evidence="1">
    <location>
        <begin position="996"/>
        <end position="1022"/>
    </location>
</feature>
<evidence type="ECO:0000313" key="2">
    <source>
        <dbReference type="EMBL" id="ETV66337.1"/>
    </source>
</evidence>
<gene>
    <name evidence="2" type="ORF">H257_17138</name>
</gene>
<dbReference type="OrthoDB" id="69403at2759"/>
<accession>W4FFP2</accession>
<dbReference type="EMBL" id="KI913212">
    <property type="protein sequence ID" value="ETV66337.1"/>
    <property type="molecule type" value="Genomic_DNA"/>
</dbReference>